<evidence type="ECO:0000256" key="3">
    <source>
        <dbReference type="ARBA" id="ARBA00022741"/>
    </source>
</evidence>
<dbReference type="InterPro" id="IPR010737">
    <property type="entry name" value="4-carb_acid_sugar_kinase_N"/>
</dbReference>
<evidence type="ECO:0000259" key="7">
    <source>
        <dbReference type="Pfam" id="PF07005"/>
    </source>
</evidence>
<keyword evidence="3" id="KW-0547">Nucleotide-binding</keyword>
<keyword evidence="6" id="KW-0119">Carbohydrate metabolism</keyword>
<reference evidence="9 10" key="1">
    <citation type="submission" date="2018-06" db="EMBL/GenBank/DDBJ databases">
        <title>Carbapenemase-producing Enterobacteriaceae present in wastewater treatment plant effluent and nearby surface waters in the US.</title>
        <authorList>
            <person name="Mathys D.A."/>
            <person name="Mollenkopf D.F."/>
            <person name="Feicht S.M."/>
            <person name="Adams R.J."/>
            <person name="Albers A.L."/>
            <person name="Stuever D.M."/>
            <person name="Daniels J.B."/>
            <person name="Wittum T.E."/>
        </authorList>
    </citation>
    <scope>NUCLEOTIDE SEQUENCE [LARGE SCALE GENOMIC DNA]</scope>
    <source>
        <strain evidence="9 10">GEO_47_Down_B</strain>
    </source>
</reference>
<gene>
    <name evidence="9" type="ORF">DN603_20825</name>
</gene>
<dbReference type="InterPro" id="IPR042213">
    <property type="entry name" value="NBD_C_sf"/>
</dbReference>
<feature type="domain" description="Four-carbon acid sugar kinase N-terminal" evidence="7">
    <location>
        <begin position="14"/>
        <end position="236"/>
    </location>
</feature>
<evidence type="ECO:0000256" key="4">
    <source>
        <dbReference type="ARBA" id="ARBA00022777"/>
    </source>
</evidence>
<dbReference type="GO" id="GO:0016301">
    <property type="term" value="F:kinase activity"/>
    <property type="evidence" value="ECO:0007669"/>
    <property type="project" value="UniProtKB-KW"/>
</dbReference>
<evidence type="ECO:0000256" key="2">
    <source>
        <dbReference type="ARBA" id="ARBA00022679"/>
    </source>
</evidence>
<keyword evidence="4 9" id="KW-0418">Kinase</keyword>
<evidence type="ECO:0000256" key="1">
    <source>
        <dbReference type="ARBA" id="ARBA00005715"/>
    </source>
</evidence>
<accession>A0A443VIE5</accession>
<dbReference type="InterPro" id="IPR037051">
    <property type="entry name" value="4-carb_acid_sugar_kinase_N_sf"/>
</dbReference>
<dbReference type="AlphaFoldDB" id="A0A443VIE5"/>
<comment type="similarity">
    <text evidence="1">Belongs to the four-carbon acid sugar kinase family.</text>
</comment>
<keyword evidence="5" id="KW-0067">ATP-binding</keyword>
<dbReference type="InterPro" id="IPR031475">
    <property type="entry name" value="NBD_C"/>
</dbReference>
<comment type="caution">
    <text evidence="9">The sequence shown here is derived from an EMBL/GenBank/DDBJ whole genome shotgun (WGS) entry which is preliminary data.</text>
</comment>
<name>A0A443VIE5_RAOPL</name>
<organism evidence="9 10">
    <name type="scientific">Raoultella planticola</name>
    <name type="common">Klebsiella planticola</name>
    <dbReference type="NCBI Taxonomy" id="575"/>
    <lineage>
        <taxon>Bacteria</taxon>
        <taxon>Pseudomonadati</taxon>
        <taxon>Pseudomonadota</taxon>
        <taxon>Gammaproteobacteria</taxon>
        <taxon>Enterobacterales</taxon>
        <taxon>Enterobacteriaceae</taxon>
        <taxon>Klebsiella/Raoultella group</taxon>
        <taxon>Raoultella</taxon>
    </lineage>
</organism>
<evidence type="ECO:0000313" key="9">
    <source>
        <dbReference type="EMBL" id="RWT19450.1"/>
    </source>
</evidence>
<dbReference type="SUPFAM" id="SSF142764">
    <property type="entry name" value="YgbK-like"/>
    <property type="match status" value="1"/>
</dbReference>
<dbReference type="Gene3D" id="3.40.980.20">
    <property type="entry name" value="Four-carbon acid sugar kinase, nucleotide binding domain"/>
    <property type="match status" value="1"/>
</dbReference>
<evidence type="ECO:0000313" key="10">
    <source>
        <dbReference type="Proteomes" id="UP000288843"/>
    </source>
</evidence>
<dbReference type="Pfam" id="PF07005">
    <property type="entry name" value="SBD_N"/>
    <property type="match status" value="1"/>
</dbReference>
<protein>
    <submittedName>
        <fullName evidence="9">Four-carbon acid sugar kinase family protein</fullName>
    </submittedName>
</protein>
<evidence type="ECO:0000256" key="5">
    <source>
        <dbReference type="ARBA" id="ARBA00022840"/>
    </source>
</evidence>
<evidence type="ECO:0000259" key="8">
    <source>
        <dbReference type="Pfam" id="PF17042"/>
    </source>
</evidence>
<keyword evidence="2" id="KW-0808">Transferase</keyword>
<evidence type="ECO:0000256" key="6">
    <source>
        <dbReference type="ARBA" id="ARBA00023277"/>
    </source>
</evidence>
<feature type="domain" description="Four-carbon acid sugar kinase nucleotide binding" evidence="8">
    <location>
        <begin position="254"/>
        <end position="424"/>
    </location>
</feature>
<dbReference type="EMBL" id="QKOX01000025">
    <property type="protein sequence ID" value="RWT19450.1"/>
    <property type="molecule type" value="Genomic_DNA"/>
</dbReference>
<dbReference type="Gene3D" id="3.40.50.10840">
    <property type="entry name" value="Putative sugar-binding, N-terminal domain"/>
    <property type="match status" value="1"/>
</dbReference>
<dbReference type="RefSeq" id="WP_123198848.1">
    <property type="nucleotide sequence ID" value="NZ_BIIZ01000006.1"/>
</dbReference>
<proteinExistence type="inferred from homology"/>
<sequence>MTSTRYGEGSTVKIAIIADDLTGANATAALLSTKGFTTMTCLDNDAKEAERFDVVSFSTDSRSVSSAEAYRRVAECVARINPEQTLISKRIDSTLRGNLGAEVDAVIDSFPHLMAIVVPVYPSSGRICVGGSLLVDGIPLQNTAMRNDPKNPMLESSVVELFRQQTNKNVSYICLRDVLRGEITLTKKLKELYCGNVRIVIIDATTGDDIQQIAQAVQKAKIPCFCVDPGVFTAQLAWLKFSSGRRRTNKVFLAIGSVSDLTQRQIKKLRYEREVYIETLSAEELINFSLNPESAAQVVDRLIDKTRTFDVIGIDSVEAPEHIFRLDTLAKKFAVDNHQVSCMINSGIAEVVAQVLKKEKSPISGLYGSGGDVMVSITRRLKGSGVVLKDEVEPLAVYGKLVGGLADGLPLITKGGFIGNDNTLVHCIDYLVTKVSGNIAITETV</sequence>
<dbReference type="GO" id="GO:0005524">
    <property type="term" value="F:ATP binding"/>
    <property type="evidence" value="ECO:0007669"/>
    <property type="project" value="UniProtKB-KW"/>
</dbReference>
<dbReference type="Pfam" id="PF17042">
    <property type="entry name" value="NBD_C"/>
    <property type="match status" value="1"/>
</dbReference>
<dbReference type="Proteomes" id="UP000288843">
    <property type="component" value="Unassembled WGS sequence"/>
</dbReference>